<proteinExistence type="predicted"/>
<organism evidence="2 3">
    <name type="scientific">Brochothrix thermosphacta</name>
    <name type="common">Microbacterium thermosphactum</name>
    <dbReference type="NCBI Taxonomy" id="2756"/>
    <lineage>
        <taxon>Bacteria</taxon>
        <taxon>Bacillati</taxon>
        <taxon>Bacillota</taxon>
        <taxon>Bacilli</taxon>
        <taxon>Bacillales</taxon>
        <taxon>Listeriaceae</taxon>
        <taxon>Brochothrix</taxon>
    </lineage>
</organism>
<feature type="transmembrane region" description="Helical" evidence="1">
    <location>
        <begin position="159"/>
        <end position="179"/>
    </location>
</feature>
<feature type="transmembrane region" description="Helical" evidence="1">
    <location>
        <begin position="132"/>
        <end position="152"/>
    </location>
</feature>
<dbReference type="KEGG" id="bths:CNY62_05255"/>
<keyword evidence="3" id="KW-1185">Reference proteome</keyword>
<evidence type="ECO:0000313" key="3">
    <source>
        <dbReference type="Proteomes" id="UP000243591"/>
    </source>
</evidence>
<feature type="transmembrane region" description="Helical" evidence="1">
    <location>
        <begin position="44"/>
        <end position="75"/>
    </location>
</feature>
<dbReference type="Proteomes" id="UP000243591">
    <property type="component" value="Chromosome"/>
</dbReference>
<reference evidence="2 3" key="1">
    <citation type="submission" date="2017-09" db="EMBL/GenBank/DDBJ databases">
        <title>Complete Genome Sequences of Two Strains of the Meat Spoilage Bacterium Brochothrix thermosphacta Isolated from Ground Chicken.</title>
        <authorList>
            <person name="Paoli G.C."/>
            <person name="Wijey C."/>
            <person name="Chen C.-Y."/>
            <person name="Nguyen L."/>
            <person name="Yan X."/>
            <person name="Irwin P.L."/>
        </authorList>
    </citation>
    <scope>NUCLEOTIDE SEQUENCE [LARGE SCALE GENOMIC DNA]</scope>
    <source>
        <strain evidence="2 3">BI</strain>
    </source>
</reference>
<accession>A0A1D2LS56</accession>
<dbReference type="STRING" id="2756.BFR44_06605"/>
<dbReference type="AlphaFoldDB" id="A0A1D2LS56"/>
<keyword evidence="1" id="KW-0812">Transmembrane</keyword>
<evidence type="ECO:0000256" key="1">
    <source>
        <dbReference type="SAM" id="Phobius"/>
    </source>
</evidence>
<dbReference type="RefSeq" id="WP_069126089.1">
    <property type="nucleotide sequence ID" value="NZ_CP023483.1"/>
</dbReference>
<keyword evidence="1" id="KW-1133">Transmembrane helix</keyword>
<evidence type="ECO:0000313" key="2">
    <source>
        <dbReference type="EMBL" id="ATF25850.1"/>
    </source>
</evidence>
<feature type="transmembrane region" description="Helical" evidence="1">
    <location>
        <begin position="20"/>
        <end position="38"/>
    </location>
</feature>
<keyword evidence="1" id="KW-0472">Membrane</keyword>
<name>A0A1D2LS56_BROTH</name>
<protein>
    <submittedName>
        <fullName evidence="2">Uncharacterized protein</fullName>
    </submittedName>
</protein>
<gene>
    <name evidence="2" type="ORF">CNY62_05255</name>
</gene>
<feature type="transmembrane region" description="Helical" evidence="1">
    <location>
        <begin position="87"/>
        <end position="106"/>
    </location>
</feature>
<sequence>MNKIKELIIKLKKMSLRDWLITTAVVLMIVGVFMFLFGENTTGLVIMSVTALMLIFQKIMIAGAIIIIVVFKWGLQEFSKMSLKTKCFISCAILMTIGALILKYQMDDHFYRGTFYSDRSGYRKIKGNVSPLMLGISAFLTPLAGTIFILSIRKKKIKIMMLTGVFIFGCVVLGYYSAIDVINYYQKYLPSVSWFLE</sequence>
<dbReference type="EMBL" id="CP023483">
    <property type="protein sequence ID" value="ATF25850.1"/>
    <property type="molecule type" value="Genomic_DNA"/>
</dbReference>